<dbReference type="InterPro" id="IPR013730">
    <property type="entry name" value="Fyv7/TAP26"/>
</dbReference>
<dbReference type="EMBL" id="KE651168">
    <property type="protein sequence ID" value="EEB06211.1"/>
    <property type="molecule type" value="Genomic_DNA"/>
</dbReference>
<evidence type="ECO:0000256" key="2">
    <source>
        <dbReference type="ARBA" id="ARBA00018780"/>
    </source>
</evidence>
<dbReference type="AlphaFoldDB" id="B6K061"/>
<sequence>MATPKVTDKKKTKKGGFKFRTLPAHAYKGKEKKIKQDLIFKAKVKKSFYKSIKNEHVDDKQLKRKKATHKNGLQAVFDKQKEARKKREEERLEKLRKKEEIQKKKEDREKQKKKLRERTKSGQPVMKNQMSYLLDKIKRTQDN</sequence>
<organism evidence="4 6">
    <name type="scientific">Schizosaccharomyces japonicus (strain yFS275 / FY16936)</name>
    <name type="common">Fission yeast</name>
    <dbReference type="NCBI Taxonomy" id="402676"/>
    <lineage>
        <taxon>Eukaryota</taxon>
        <taxon>Fungi</taxon>
        <taxon>Dikarya</taxon>
        <taxon>Ascomycota</taxon>
        <taxon>Taphrinomycotina</taxon>
        <taxon>Schizosaccharomycetes</taxon>
        <taxon>Schizosaccharomycetales</taxon>
        <taxon>Schizosaccharomycetaceae</taxon>
        <taxon>Schizosaccharomyces</taxon>
    </lineage>
</organism>
<gene>
    <name evidence="5" type="primary">fyv7</name>
    <name evidence="4" type="ORF">SJAG_01250</name>
</gene>
<protein>
    <recommendedName>
        <fullName evidence="2">rRNA-processing protein FYV7</fullName>
    </recommendedName>
</protein>
<evidence type="ECO:0000313" key="5">
    <source>
        <dbReference type="JaponicusDB" id="SJAG_01250"/>
    </source>
</evidence>
<comment type="similarity">
    <text evidence="1">Belongs to the FYV7 family.</text>
</comment>
<dbReference type="Proteomes" id="UP000001744">
    <property type="component" value="Unassembled WGS sequence"/>
</dbReference>
<feature type="compositionally biased region" description="Basic and acidic residues" evidence="3">
    <location>
        <begin position="78"/>
        <end position="110"/>
    </location>
</feature>
<evidence type="ECO:0000313" key="4">
    <source>
        <dbReference type="EMBL" id="EEB06211.1"/>
    </source>
</evidence>
<evidence type="ECO:0000313" key="6">
    <source>
        <dbReference type="Proteomes" id="UP000001744"/>
    </source>
</evidence>
<dbReference type="OrthoDB" id="4089664at2759"/>
<proteinExistence type="inferred from homology"/>
<dbReference type="JaponicusDB" id="SJAG_01250">
    <property type="gene designation" value="fyv7"/>
</dbReference>
<dbReference type="eggNOG" id="KOG4851">
    <property type="taxonomic scope" value="Eukaryota"/>
</dbReference>
<dbReference type="GeneID" id="7048400"/>
<name>B6K061_SCHJY</name>
<accession>B6K061</accession>
<dbReference type="HOGENOM" id="CLU_1807327_0_0_1"/>
<evidence type="ECO:0000256" key="1">
    <source>
        <dbReference type="ARBA" id="ARBA00006800"/>
    </source>
</evidence>
<dbReference type="Pfam" id="PF08524">
    <property type="entry name" value="rRNA_processing"/>
    <property type="match status" value="1"/>
</dbReference>
<feature type="region of interest" description="Disordered" evidence="3">
    <location>
        <begin position="60"/>
        <end position="143"/>
    </location>
</feature>
<dbReference type="VEuPathDB" id="FungiDB:SJAG_01250"/>
<dbReference type="OMA" id="MGPKIDD"/>
<reference evidence="4 6" key="1">
    <citation type="journal article" date="2011" name="Science">
        <title>Comparative functional genomics of the fission yeasts.</title>
        <authorList>
            <person name="Rhind N."/>
            <person name="Chen Z."/>
            <person name="Yassour M."/>
            <person name="Thompson D.A."/>
            <person name="Haas B.J."/>
            <person name="Habib N."/>
            <person name="Wapinski I."/>
            <person name="Roy S."/>
            <person name="Lin M.F."/>
            <person name="Heiman D.I."/>
            <person name="Young S.K."/>
            <person name="Furuya K."/>
            <person name="Guo Y."/>
            <person name="Pidoux A."/>
            <person name="Chen H.M."/>
            <person name="Robbertse B."/>
            <person name="Goldberg J.M."/>
            <person name="Aoki K."/>
            <person name="Bayne E.H."/>
            <person name="Berlin A.M."/>
            <person name="Desjardins C.A."/>
            <person name="Dobbs E."/>
            <person name="Dukaj L."/>
            <person name="Fan L."/>
            <person name="FitzGerald M.G."/>
            <person name="French C."/>
            <person name="Gujja S."/>
            <person name="Hansen K."/>
            <person name="Keifenheim D."/>
            <person name="Levin J.Z."/>
            <person name="Mosher R.A."/>
            <person name="Mueller C.A."/>
            <person name="Pfiffner J."/>
            <person name="Priest M."/>
            <person name="Russ C."/>
            <person name="Smialowska A."/>
            <person name="Swoboda P."/>
            <person name="Sykes S.M."/>
            <person name="Vaughn M."/>
            <person name="Vengrova S."/>
            <person name="Yoder R."/>
            <person name="Zeng Q."/>
            <person name="Allshire R."/>
            <person name="Baulcombe D."/>
            <person name="Birren B.W."/>
            <person name="Brown W."/>
            <person name="Ekwall K."/>
            <person name="Kellis M."/>
            <person name="Leatherwood J."/>
            <person name="Levin H."/>
            <person name="Margalit H."/>
            <person name="Martienssen R."/>
            <person name="Nieduszynski C.A."/>
            <person name="Spatafora J.W."/>
            <person name="Friedman N."/>
            <person name="Dalgaard J.Z."/>
            <person name="Baumann P."/>
            <person name="Niki H."/>
            <person name="Regev A."/>
            <person name="Nusbaum C."/>
        </authorList>
    </citation>
    <scope>NUCLEOTIDE SEQUENCE [LARGE SCALE GENOMIC DNA]</scope>
    <source>
        <strain evidence="6">yFS275 / FY16936</strain>
    </source>
</reference>
<dbReference type="STRING" id="402676.B6K061"/>
<evidence type="ECO:0000256" key="3">
    <source>
        <dbReference type="SAM" id="MobiDB-lite"/>
    </source>
</evidence>
<dbReference type="RefSeq" id="XP_002172504.1">
    <property type="nucleotide sequence ID" value="XM_002172468.1"/>
</dbReference>
<keyword evidence="6" id="KW-1185">Reference proteome</keyword>